<protein>
    <submittedName>
        <fullName evidence="2">Uncharacterized protein</fullName>
    </submittedName>
</protein>
<dbReference type="Pfam" id="PF17051">
    <property type="entry name" value="COA2"/>
    <property type="match status" value="1"/>
</dbReference>
<dbReference type="PANTHER" id="PTHR40020">
    <property type="entry name" value="CYTOCHROME C OXIDASE ASSEMBLY FACTOR 2"/>
    <property type="match status" value="1"/>
</dbReference>
<evidence type="ECO:0000313" key="3">
    <source>
        <dbReference type="Proteomes" id="UP000187013"/>
    </source>
</evidence>
<dbReference type="PANTHER" id="PTHR40020:SF1">
    <property type="entry name" value="CYTOCHROME C OXIDASE ASSEMBLY FACTOR 2"/>
    <property type="match status" value="1"/>
</dbReference>
<name>A0A1Q3A5B6_ZYGRO</name>
<feature type="region of interest" description="Disordered" evidence="1">
    <location>
        <begin position="39"/>
        <end position="67"/>
    </location>
</feature>
<evidence type="ECO:0000256" key="1">
    <source>
        <dbReference type="SAM" id="MobiDB-lite"/>
    </source>
</evidence>
<dbReference type="GO" id="GO:0033617">
    <property type="term" value="P:mitochondrial respiratory chain complex IV assembly"/>
    <property type="evidence" value="ECO:0007669"/>
    <property type="project" value="InterPro"/>
</dbReference>
<evidence type="ECO:0000313" key="2">
    <source>
        <dbReference type="EMBL" id="GAV50924.1"/>
    </source>
</evidence>
<organism evidence="2 3">
    <name type="scientific">Zygosaccharomyces rouxii</name>
    <dbReference type="NCBI Taxonomy" id="4956"/>
    <lineage>
        <taxon>Eukaryota</taxon>
        <taxon>Fungi</taxon>
        <taxon>Dikarya</taxon>
        <taxon>Ascomycota</taxon>
        <taxon>Saccharomycotina</taxon>
        <taxon>Saccharomycetes</taxon>
        <taxon>Saccharomycetales</taxon>
        <taxon>Saccharomycetaceae</taxon>
        <taxon>Zygosaccharomyces</taxon>
    </lineage>
</organism>
<dbReference type="EMBL" id="BDGX01000030">
    <property type="protein sequence ID" value="GAV50924.1"/>
    <property type="molecule type" value="Genomic_DNA"/>
</dbReference>
<reference evidence="2 3" key="1">
    <citation type="submission" date="2016-08" db="EMBL/GenBank/DDBJ databases">
        <title>Draft genome sequence of allopolyploid Zygosaccharomyces rouxii.</title>
        <authorList>
            <person name="Watanabe J."/>
            <person name="Uehara K."/>
            <person name="Mogi Y."/>
            <person name="Tsukioka Y."/>
        </authorList>
    </citation>
    <scope>NUCLEOTIDE SEQUENCE [LARGE SCALE GENOMIC DNA]</scope>
    <source>
        <strain evidence="2 3">NBRC 110957</strain>
    </source>
</reference>
<dbReference type="Proteomes" id="UP000187013">
    <property type="component" value="Unassembled WGS sequence"/>
</dbReference>
<dbReference type="GO" id="GO:0005759">
    <property type="term" value="C:mitochondrial matrix"/>
    <property type="evidence" value="ECO:0007669"/>
    <property type="project" value="TreeGrafter"/>
</dbReference>
<dbReference type="eggNOG" id="ENOG502SBZ5">
    <property type="taxonomic scope" value="Eukaryota"/>
</dbReference>
<dbReference type="OrthoDB" id="4065690at2759"/>
<comment type="caution">
    <text evidence="2">The sequence shown here is derived from an EMBL/GenBank/DDBJ whole genome shotgun (WGS) entry which is preliminary data.</text>
</comment>
<proteinExistence type="predicted"/>
<dbReference type="AlphaFoldDB" id="A0A1Q3A5B6"/>
<dbReference type="InterPro" id="IPR031459">
    <property type="entry name" value="Coa2"/>
</dbReference>
<dbReference type="OMA" id="NEDETMY"/>
<accession>A0A1Q3A5B6</accession>
<gene>
    <name evidence="2" type="ORF">ZYGR_0AD01070</name>
</gene>
<sequence>MRAATRINVTNKLYVSTFLVAFSSVALTSIFPCPAHSLDSDSPADELPQDETKQSQLLKKRELQGKF</sequence>